<dbReference type="Proteomes" id="UP001215598">
    <property type="component" value="Unassembled WGS sequence"/>
</dbReference>
<keyword evidence="2" id="KW-1185">Reference proteome</keyword>
<accession>A0AAD7DCX1</accession>
<feature type="non-terminal residue" evidence="1">
    <location>
        <position position="1"/>
    </location>
</feature>
<organism evidence="1 2">
    <name type="scientific">Mycena metata</name>
    <dbReference type="NCBI Taxonomy" id="1033252"/>
    <lineage>
        <taxon>Eukaryota</taxon>
        <taxon>Fungi</taxon>
        <taxon>Dikarya</taxon>
        <taxon>Basidiomycota</taxon>
        <taxon>Agaricomycotina</taxon>
        <taxon>Agaricomycetes</taxon>
        <taxon>Agaricomycetidae</taxon>
        <taxon>Agaricales</taxon>
        <taxon>Marasmiineae</taxon>
        <taxon>Mycenaceae</taxon>
        <taxon>Mycena</taxon>
    </lineage>
</organism>
<dbReference type="EMBL" id="JARKIB010000961">
    <property type="protein sequence ID" value="KAJ7688331.1"/>
    <property type="molecule type" value="Genomic_DNA"/>
</dbReference>
<comment type="caution">
    <text evidence="1">The sequence shown here is derived from an EMBL/GenBank/DDBJ whole genome shotgun (WGS) entry which is preliminary data.</text>
</comment>
<protein>
    <submittedName>
        <fullName evidence="1">Uncharacterized protein</fullName>
    </submittedName>
</protein>
<dbReference type="AlphaFoldDB" id="A0AAD7DCX1"/>
<feature type="non-terminal residue" evidence="1">
    <location>
        <position position="97"/>
    </location>
</feature>
<evidence type="ECO:0000313" key="1">
    <source>
        <dbReference type="EMBL" id="KAJ7688331.1"/>
    </source>
</evidence>
<sequence length="97" mass="10628">PAHNTIYAHPVLNSSAPALTSFASPATQSPIPRAAMAPAMKKVLAFASNLSVYAAFRTSMYDPSSEPAMWSWLTPALAQRIKEELNSYKMEEMEMHA</sequence>
<reference evidence="1" key="1">
    <citation type="submission" date="2023-03" db="EMBL/GenBank/DDBJ databases">
        <title>Massive genome expansion in bonnet fungi (Mycena s.s.) driven by repeated elements and novel gene families across ecological guilds.</title>
        <authorList>
            <consortium name="Lawrence Berkeley National Laboratory"/>
            <person name="Harder C.B."/>
            <person name="Miyauchi S."/>
            <person name="Viragh M."/>
            <person name="Kuo A."/>
            <person name="Thoen E."/>
            <person name="Andreopoulos B."/>
            <person name="Lu D."/>
            <person name="Skrede I."/>
            <person name="Drula E."/>
            <person name="Henrissat B."/>
            <person name="Morin E."/>
            <person name="Kohler A."/>
            <person name="Barry K."/>
            <person name="LaButti K."/>
            <person name="Morin E."/>
            <person name="Salamov A."/>
            <person name="Lipzen A."/>
            <person name="Mereny Z."/>
            <person name="Hegedus B."/>
            <person name="Baldrian P."/>
            <person name="Stursova M."/>
            <person name="Weitz H."/>
            <person name="Taylor A."/>
            <person name="Grigoriev I.V."/>
            <person name="Nagy L.G."/>
            <person name="Martin F."/>
            <person name="Kauserud H."/>
        </authorList>
    </citation>
    <scope>NUCLEOTIDE SEQUENCE</scope>
    <source>
        <strain evidence="1">CBHHK182m</strain>
    </source>
</reference>
<proteinExistence type="predicted"/>
<gene>
    <name evidence="1" type="ORF">B0H16DRAFT_1861529</name>
</gene>
<name>A0AAD7DCX1_9AGAR</name>
<evidence type="ECO:0000313" key="2">
    <source>
        <dbReference type="Proteomes" id="UP001215598"/>
    </source>
</evidence>